<keyword evidence="2" id="KW-1185">Reference proteome</keyword>
<dbReference type="AlphaFoldDB" id="A0A7W4H2X0"/>
<protein>
    <recommendedName>
        <fullName evidence="3">Sulfotransferase domain-containing protein</fullName>
    </recommendedName>
</protein>
<evidence type="ECO:0008006" key="3">
    <source>
        <dbReference type="Google" id="ProtNLM"/>
    </source>
</evidence>
<dbReference type="EMBL" id="JACJFN010000001">
    <property type="protein sequence ID" value="MBB1518920.1"/>
    <property type="molecule type" value="Genomic_DNA"/>
</dbReference>
<reference evidence="1 2" key="1">
    <citation type="submission" date="2020-08" db="EMBL/GenBank/DDBJ databases">
        <authorList>
            <person name="Kim C.M."/>
        </authorList>
    </citation>
    <scope>NUCLEOTIDE SEQUENCE [LARGE SCALE GENOMIC DNA]</scope>
    <source>
        <strain evidence="1 2">SR9</strain>
    </source>
</reference>
<comment type="caution">
    <text evidence="1">The sequence shown here is derived from an EMBL/GenBank/DDBJ whole genome shotgun (WGS) entry which is preliminary data.</text>
</comment>
<gene>
    <name evidence="1" type="ORF">H3H45_06670</name>
</gene>
<name>A0A7W4H2X0_9GAMM</name>
<dbReference type="Gene3D" id="3.40.50.300">
    <property type="entry name" value="P-loop containing nucleotide triphosphate hydrolases"/>
    <property type="match status" value="1"/>
</dbReference>
<sequence length="317" mass="36409">MKKKVYIHIGAHKSASTLIQQNMRENRALFRERYDLDYLLVEDLVDTPFIRHFRAIANTEKAMSEHSFFDSVEKTREYIDEAIRLSPCGKILISWEGILGHSALDRYQGIYTHVKAVSESLKAIFKNQDCRVVLIVRKQDSFIESCYLQQIKEGRTLSFQEFIESIDIHRISWCNIADTLESDFGEDFGVVPFESITILGAKLFLGSFFNFLMGEKIDMEEVALIENANSGLSARGVDISREILPYISEKNLRAMKKLIFAEFNSSKLGKASFFDGFTRALIKKANAEGNRELYIRYFSEFISSAGMESDTLKAYWL</sequence>
<evidence type="ECO:0000313" key="1">
    <source>
        <dbReference type="EMBL" id="MBB1518920.1"/>
    </source>
</evidence>
<dbReference type="SUPFAM" id="SSF52540">
    <property type="entry name" value="P-loop containing nucleoside triphosphate hydrolases"/>
    <property type="match status" value="1"/>
</dbReference>
<dbReference type="InterPro" id="IPR027417">
    <property type="entry name" value="P-loop_NTPase"/>
</dbReference>
<proteinExistence type="predicted"/>
<organism evidence="1 2">
    <name type="scientific">Aquipseudomonas guryensis</name>
    <dbReference type="NCBI Taxonomy" id="2759165"/>
    <lineage>
        <taxon>Bacteria</taxon>
        <taxon>Pseudomonadati</taxon>
        <taxon>Pseudomonadota</taxon>
        <taxon>Gammaproteobacteria</taxon>
        <taxon>Pseudomonadales</taxon>
        <taxon>Pseudomonadaceae</taxon>
        <taxon>Aquipseudomonas</taxon>
    </lineage>
</organism>
<evidence type="ECO:0000313" key="2">
    <source>
        <dbReference type="Proteomes" id="UP000581189"/>
    </source>
</evidence>
<dbReference type="Proteomes" id="UP000581189">
    <property type="component" value="Unassembled WGS sequence"/>
</dbReference>
<accession>A0A7W4H2X0</accession>
<dbReference type="RefSeq" id="WP_182832920.1">
    <property type="nucleotide sequence ID" value="NZ_JACJFN010000001.1"/>
</dbReference>